<dbReference type="AlphaFoldDB" id="A0A371DMR0"/>
<proteinExistence type="predicted"/>
<organism evidence="1 2">
    <name type="scientific">Lentinus brumalis</name>
    <dbReference type="NCBI Taxonomy" id="2498619"/>
    <lineage>
        <taxon>Eukaryota</taxon>
        <taxon>Fungi</taxon>
        <taxon>Dikarya</taxon>
        <taxon>Basidiomycota</taxon>
        <taxon>Agaricomycotina</taxon>
        <taxon>Agaricomycetes</taxon>
        <taxon>Polyporales</taxon>
        <taxon>Polyporaceae</taxon>
        <taxon>Lentinus</taxon>
    </lineage>
</organism>
<sequence length="134" mass="14910">MTAALAAFTASAGECDVAESYWTKFLLYRMESGPDPIWDKLDKELAASLRSTNLAVRDLVSLYAVVKELQQEQWGDEGDALRELCEAYLLLLESAVLRNFLRSHGGTATTIGQFCAWYQGGADLHTYRLETGRP</sequence>
<keyword evidence="2" id="KW-1185">Reference proteome</keyword>
<dbReference type="EMBL" id="KZ857386">
    <property type="protein sequence ID" value="RDX53827.1"/>
    <property type="molecule type" value="Genomic_DNA"/>
</dbReference>
<evidence type="ECO:0000313" key="1">
    <source>
        <dbReference type="EMBL" id="RDX53827.1"/>
    </source>
</evidence>
<evidence type="ECO:0000313" key="2">
    <source>
        <dbReference type="Proteomes" id="UP000256964"/>
    </source>
</evidence>
<reference evidence="1 2" key="1">
    <citation type="journal article" date="2018" name="Biotechnol. Biofuels">
        <title>Integrative visual omics of the white-rot fungus Polyporus brumalis exposes the biotechnological potential of its oxidative enzymes for delignifying raw plant biomass.</title>
        <authorList>
            <person name="Miyauchi S."/>
            <person name="Rancon A."/>
            <person name="Drula E."/>
            <person name="Hage H."/>
            <person name="Chaduli D."/>
            <person name="Favel A."/>
            <person name="Grisel S."/>
            <person name="Henrissat B."/>
            <person name="Herpoel-Gimbert I."/>
            <person name="Ruiz-Duenas F.J."/>
            <person name="Chevret D."/>
            <person name="Hainaut M."/>
            <person name="Lin J."/>
            <person name="Wang M."/>
            <person name="Pangilinan J."/>
            <person name="Lipzen A."/>
            <person name="Lesage-Meessen L."/>
            <person name="Navarro D."/>
            <person name="Riley R."/>
            <person name="Grigoriev I.V."/>
            <person name="Zhou S."/>
            <person name="Raouche S."/>
            <person name="Rosso M.N."/>
        </authorList>
    </citation>
    <scope>NUCLEOTIDE SEQUENCE [LARGE SCALE GENOMIC DNA]</scope>
    <source>
        <strain evidence="1 2">BRFM 1820</strain>
    </source>
</reference>
<accession>A0A371DMR0</accession>
<name>A0A371DMR0_9APHY</name>
<protein>
    <submittedName>
        <fullName evidence="1">Uncharacterized protein</fullName>
    </submittedName>
</protein>
<gene>
    <name evidence="1" type="ORF">OH76DRAFT_1156850</name>
</gene>
<dbReference type="Proteomes" id="UP000256964">
    <property type="component" value="Unassembled WGS sequence"/>
</dbReference>